<dbReference type="AlphaFoldDB" id="A0A1T0AQD5"/>
<accession>A0A1T0AQD5</accession>
<reference evidence="1 2" key="1">
    <citation type="submission" date="2017-02" db="EMBL/GenBank/DDBJ databases">
        <title>Draft genome sequence of Haemophilus paracuniculus CCUG 43573 type strain.</title>
        <authorList>
            <person name="Engstrom-Jakobsson H."/>
            <person name="Salva-Serra F."/>
            <person name="Thorell K."/>
            <person name="Gonzales-Siles L."/>
            <person name="Karlsson R."/>
            <person name="Boulund F."/>
            <person name="Engstrand L."/>
            <person name="Kristiansson E."/>
            <person name="Moore E."/>
        </authorList>
    </citation>
    <scope>NUCLEOTIDE SEQUENCE [LARGE SCALE GENOMIC DNA]</scope>
    <source>
        <strain evidence="1 2">CCUG 43573</strain>
    </source>
</reference>
<gene>
    <name evidence="1" type="ORF">B0187_08875</name>
</gene>
<dbReference type="OrthoDB" id="9803104at2"/>
<comment type="caution">
    <text evidence="1">The sequence shown here is derived from an EMBL/GenBank/DDBJ whole genome shotgun (WGS) entry which is preliminary data.</text>
</comment>
<protein>
    <submittedName>
        <fullName evidence="1">Uncharacterized protein</fullName>
    </submittedName>
</protein>
<evidence type="ECO:0000313" key="2">
    <source>
        <dbReference type="Proteomes" id="UP000190867"/>
    </source>
</evidence>
<dbReference type="Proteomes" id="UP000190867">
    <property type="component" value="Unassembled WGS sequence"/>
</dbReference>
<evidence type="ECO:0000313" key="1">
    <source>
        <dbReference type="EMBL" id="OOR98372.1"/>
    </source>
</evidence>
<dbReference type="STRING" id="734.B0187_08875"/>
<dbReference type="EMBL" id="MUYA01000013">
    <property type="protein sequence ID" value="OOR98372.1"/>
    <property type="molecule type" value="Genomic_DNA"/>
</dbReference>
<organism evidence="1 2">
    <name type="scientific">Haemophilus paracuniculus</name>
    <dbReference type="NCBI Taxonomy" id="734"/>
    <lineage>
        <taxon>Bacteria</taxon>
        <taxon>Pseudomonadati</taxon>
        <taxon>Pseudomonadota</taxon>
        <taxon>Gammaproteobacteria</taxon>
        <taxon>Pasteurellales</taxon>
        <taxon>Pasteurellaceae</taxon>
        <taxon>Haemophilus</taxon>
    </lineage>
</organism>
<dbReference type="RefSeq" id="WP_078237509.1">
    <property type="nucleotide sequence ID" value="NZ_MUYA01000013.1"/>
</dbReference>
<name>A0A1T0AQD5_9PAST</name>
<keyword evidence="2" id="KW-1185">Reference proteome</keyword>
<sequence>MNNIDIKRTINSEIVKKIFGNKENAIQFLQKLNPSLKPKTPKEAYNLIVELWDYNCAIPVIRSLFKETPKYQNGLSGENNVKILLSEWKLLGFGDIDWPFSQGQFDSFVQTINATNECRSLKDNKVREAAVRYRRIKEINTERNDYLETLIFVNNENIIPTLYHSRGLDFFINGISFDQKVARSPTKQFQKNFGDNWKKYALSHPEIVAEYLYTYQDEGRFGAEPRLFVVYLDEDIEPIQIKKIIENNKLDKPYKINFKYKHKSTGEKAYQTEAFVILLANDLE</sequence>
<proteinExistence type="predicted"/>